<dbReference type="Proteomes" id="UP000192674">
    <property type="component" value="Unassembled WGS sequence"/>
</dbReference>
<accession>A0A1W2FI25</accession>
<dbReference type="EMBL" id="FWXV01000007">
    <property type="protein sequence ID" value="SMD21601.1"/>
    <property type="molecule type" value="Genomic_DNA"/>
</dbReference>
<dbReference type="CDD" id="cd02440">
    <property type="entry name" value="AdoMet_MTases"/>
    <property type="match status" value="1"/>
</dbReference>
<evidence type="ECO:0000313" key="2">
    <source>
        <dbReference type="Proteomes" id="UP000192674"/>
    </source>
</evidence>
<sequence>MRLTSQEELLRSDVVANRAMNRTRPLRGRDSYETALALDIIGLKPKTWLDLCCGSGTALNEAAIMLPESRITGVDLAGHFITRPAANLTLIETPLETWEPRSKYDLITCVHGLHYLGDKLGTISRVAQWLKPEGLLVANFETAAIRDHDGNPVNLTPALKAAGFSHNAKTKRIRKQGPETTPLPWKYLGADKNAGPNYTGQPAVHSYYQTHG</sequence>
<dbReference type="OrthoDB" id="517270at2"/>
<evidence type="ECO:0000313" key="1">
    <source>
        <dbReference type="EMBL" id="SMD21601.1"/>
    </source>
</evidence>
<name>A0A1W2FI25_KIBAR</name>
<proteinExistence type="predicted"/>
<keyword evidence="2" id="KW-1185">Reference proteome</keyword>
<gene>
    <name evidence="1" type="ORF">SAMN05661093_06909</name>
</gene>
<protein>
    <submittedName>
        <fullName evidence="1">Methyltransferase domain-containing protein</fullName>
    </submittedName>
</protein>
<dbReference type="AlphaFoldDB" id="A0A1W2FI25"/>
<keyword evidence="1" id="KW-0489">Methyltransferase</keyword>
<dbReference type="GO" id="GO:0032259">
    <property type="term" value="P:methylation"/>
    <property type="evidence" value="ECO:0007669"/>
    <property type="project" value="UniProtKB-KW"/>
</dbReference>
<dbReference type="GO" id="GO:0008168">
    <property type="term" value="F:methyltransferase activity"/>
    <property type="evidence" value="ECO:0007669"/>
    <property type="project" value="UniProtKB-KW"/>
</dbReference>
<dbReference type="SUPFAM" id="SSF53335">
    <property type="entry name" value="S-adenosyl-L-methionine-dependent methyltransferases"/>
    <property type="match status" value="1"/>
</dbReference>
<organism evidence="1 2">
    <name type="scientific">Kibdelosporangium aridum</name>
    <dbReference type="NCBI Taxonomy" id="2030"/>
    <lineage>
        <taxon>Bacteria</taxon>
        <taxon>Bacillati</taxon>
        <taxon>Actinomycetota</taxon>
        <taxon>Actinomycetes</taxon>
        <taxon>Pseudonocardiales</taxon>
        <taxon>Pseudonocardiaceae</taxon>
        <taxon>Kibdelosporangium</taxon>
    </lineage>
</organism>
<dbReference type="InterPro" id="IPR029063">
    <property type="entry name" value="SAM-dependent_MTases_sf"/>
</dbReference>
<keyword evidence="1" id="KW-0808">Transferase</keyword>
<dbReference type="Pfam" id="PF13489">
    <property type="entry name" value="Methyltransf_23"/>
    <property type="match status" value="1"/>
</dbReference>
<reference evidence="1 2" key="1">
    <citation type="submission" date="2017-04" db="EMBL/GenBank/DDBJ databases">
        <authorList>
            <person name="Afonso C.L."/>
            <person name="Miller P.J."/>
            <person name="Scott M.A."/>
            <person name="Spackman E."/>
            <person name="Goraichik I."/>
            <person name="Dimitrov K.M."/>
            <person name="Suarez D.L."/>
            <person name="Swayne D.E."/>
        </authorList>
    </citation>
    <scope>NUCLEOTIDE SEQUENCE [LARGE SCALE GENOMIC DNA]</scope>
    <source>
        <strain evidence="1 2">DSM 43828</strain>
    </source>
</reference>
<dbReference type="Gene3D" id="3.40.50.150">
    <property type="entry name" value="Vaccinia Virus protein VP39"/>
    <property type="match status" value="1"/>
</dbReference>